<feature type="domain" description="Sugar fermentation stimulation protein C-terminal" evidence="1">
    <location>
        <begin position="86"/>
        <end position="220"/>
    </location>
</feature>
<evidence type="ECO:0008006" key="5">
    <source>
        <dbReference type="Google" id="ProtNLM"/>
    </source>
</evidence>
<dbReference type="PANTHER" id="PTHR30545:SF2">
    <property type="entry name" value="SUGAR FERMENTATION STIMULATION PROTEIN A"/>
    <property type="match status" value="1"/>
</dbReference>
<name>A0A2R7Y370_9ARCH</name>
<dbReference type="PANTHER" id="PTHR30545">
    <property type="entry name" value="SUGAR FERMENTATION STIMULATION PROTEIN A"/>
    <property type="match status" value="1"/>
</dbReference>
<proteinExistence type="predicted"/>
<sequence length="234" mass="26047">MGRLTELLRLELQPAKVVKRLSRVTVLIWLGGKELKAHIRNTGRLLDLIYPGSDVLVQLRRNGITRASIVGVRAVNGAALVDTYLQARAFEKACELGKISWLRPYRIAKKEVKINGSRIDYELYADGIGKGYLELKSAVYLSDGYAMYPDSPTVRGRRHILLMKELAKAFRSVITFVAAHPSAKGFKPCKSGDPVIARLLEDAKMCGVEIRAVKVHITEESTVVLDDDNLPVYV</sequence>
<dbReference type="AlphaFoldDB" id="A0A2R7Y370"/>
<dbReference type="InterPro" id="IPR005224">
    <property type="entry name" value="SfsA"/>
</dbReference>
<protein>
    <recommendedName>
        <fullName evidence="5">DNA/RNA nuclease SfsA</fullName>
    </recommendedName>
</protein>
<dbReference type="Gene3D" id="2.40.50.580">
    <property type="match status" value="1"/>
</dbReference>
<dbReference type="NCBIfam" id="TIGR00230">
    <property type="entry name" value="sfsA"/>
    <property type="match status" value="1"/>
</dbReference>
<dbReference type="Proteomes" id="UP000244066">
    <property type="component" value="Unassembled WGS sequence"/>
</dbReference>
<dbReference type="Pfam" id="PF17746">
    <property type="entry name" value="SfsA_N"/>
    <property type="match status" value="1"/>
</dbReference>
<accession>A0A2R7Y370</accession>
<dbReference type="Pfam" id="PF03749">
    <property type="entry name" value="SfsA"/>
    <property type="match status" value="1"/>
</dbReference>
<evidence type="ECO:0000259" key="2">
    <source>
        <dbReference type="Pfam" id="PF17746"/>
    </source>
</evidence>
<evidence type="ECO:0000313" key="3">
    <source>
        <dbReference type="EMBL" id="PUA31995.1"/>
    </source>
</evidence>
<comment type="caution">
    <text evidence="3">The sequence shown here is derived from an EMBL/GenBank/DDBJ whole genome shotgun (WGS) entry which is preliminary data.</text>
</comment>
<gene>
    <name evidence="3" type="ORF">B9J98_04970</name>
</gene>
<dbReference type="InterPro" id="IPR041465">
    <property type="entry name" value="SfsA_N"/>
</dbReference>
<reference evidence="3 4" key="1">
    <citation type="submission" date="2017-04" db="EMBL/GenBank/DDBJ databases">
        <title>Draft Aigarchaeota genome from a New Zealand hot spring.</title>
        <authorList>
            <person name="Reysenbach A.-L."/>
            <person name="Donaho J.A."/>
            <person name="Gerhart J."/>
            <person name="Kelley J.F."/>
            <person name="Kouba K."/>
            <person name="Podar M."/>
            <person name="Stott M."/>
        </authorList>
    </citation>
    <scope>NUCLEOTIDE SEQUENCE [LARGE SCALE GENOMIC DNA]</scope>
    <source>
        <strain evidence="3">NZ13_MG1</strain>
    </source>
</reference>
<dbReference type="CDD" id="cd22358">
    <property type="entry name" value="SfsA-like_archaeal"/>
    <property type="match status" value="1"/>
</dbReference>
<dbReference type="GO" id="GO:0003677">
    <property type="term" value="F:DNA binding"/>
    <property type="evidence" value="ECO:0007669"/>
    <property type="project" value="InterPro"/>
</dbReference>
<feature type="domain" description="SfsA N-terminal OB" evidence="2">
    <location>
        <begin position="18"/>
        <end position="74"/>
    </location>
</feature>
<dbReference type="Gene3D" id="3.40.1350.60">
    <property type="match status" value="1"/>
</dbReference>
<evidence type="ECO:0000259" key="1">
    <source>
        <dbReference type="Pfam" id="PF03749"/>
    </source>
</evidence>
<evidence type="ECO:0000313" key="4">
    <source>
        <dbReference type="Proteomes" id="UP000244066"/>
    </source>
</evidence>
<dbReference type="InterPro" id="IPR040452">
    <property type="entry name" value="SfsA_C"/>
</dbReference>
<organism evidence="3 4">
    <name type="scientific">Candidatus Terraquivivens tikiterensis</name>
    <dbReference type="NCBI Taxonomy" id="1980982"/>
    <lineage>
        <taxon>Archaea</taxon>
        <taxon>Nitrososphaerota</taxon>
        <taxon>Candidatus Wolframiiraptoraceae</taxon>
        <taxon>Candidatus Terraquivivens</taxon>
    </lineage>
</organism>
<dbReference type="EMBL" id="NDWU01000011">
    <property type="protein sequence ID" value="PUA31995.1"/>
    <property type="molecule type" value="Genomic_DNA"/>
</dbReference>